<keyword evidence="1 2" id="KW-0727">SH2 domain</keyword>
<feature type="compositionally biased region" description="Basic and acidic residues" evidence="3">
    <location>
        <begin position="263"/>
        <end position="279"/>
    </location>
</feature>
<gene>
    <name evidence="5" type="ORF">AGOR_G00022730</name>
</gene>
<feature type="region of interest" description="Disordered" evidence="3">
    <location>
        <begin position="83"/>
        <end position="425"/>
    </location>
</feature>
<dbReference type="PANTHER" id="PTHR14098">
    <property type="entry name" value="SH2 DOMAIN CONTAINING PROTEIN"/>
    <property type="match status" value="1"/>
</dbReference>
<dbReference type="GO" id="GO:0035556">
    <property type="term" value="P:intracellular signal transduction"/>
    <property type="evidence" value="ECO:0007669"/>
    <property type="project" value="TreeGrafter"/>
</dbReference>
<dbReference type="PANTHER" id="PTHR14098:SF1">
    <property type="entry name" value="LYMPHOCYTE CYTOSOLIC PROTEIN 2"/>
    <property type="match status" value="1"/>
</dbReference>
<dbReference type="InterPro" id="IPR000980">
    <property type="entry name" value="SH2"/>
</dbReference>
<evidence type="ECO:0000259" key="4">
    <source>
        <dbReference type="PROSITE" id="PS50001"/>
    </source>
</evidence>
<dbReference type="PRINTS" id="PR01217">
    <property type="entry name" value="PRICHEXTENSN"/>
</dbReference>
<feature type="compositionally biased region" description="Polar residues" evidence="3">
    <location>
        <begin position="310"/>
        <end position="325"/>
    </location>
</feature>
<dbReference type="Pfam" id="PF00017">
    <property type="entry name" value="SH2"/>
    <property type="match status" value="1"/>
</dbReference>
<organism evidence="5 6">
    <name type="scientific">Albula goreensis</name>
    <dbReference type="NCBI Taxonomy" id="1534307"/>
    <lineage>
        <taxon>Eukaryota</taxon>
        <taxon>Metazoa</taxon>
        <taxon>Chordata</taxon>
        <taxon>Craniata</taxon>
        <taxon>Vertebrata</taxon>
        <taxon>Euteleostomi</taxon>
        <taxon>Actinopterygii</taxon>
        <taxon>Neopterygii</taxon>
        <taxon>Teleostei</taxon>
        <taxon>Albuliformes</taxon>
        <taxon>Albulidae</taxon>
        <taxon>Albula</taxon>
    </lineage>
</organism>
<feature type="compositionally biased region" description="Pro residues" evidence="3">
    <location>
        <begin position="193"/>
        <end position="207"/>
    </location>
</feature>
<dbReference type="GO" id="GO:0007169">
    <property type="term" value="P:cell surface receptor protein tyrosine kinase signaling pathway"/>
    <property type="evidence" value="ECO:0007669"/>
    <property type="project" value="TreeGrafter"/>
</dbReference>
<dbReference type="SMART" id="SM00252">
    <property type="entry name" value="SH2"/>
    <property type="match status" value="1"/>
</dbReference>
<comment type="caution">
    <text evidence="5">The sequence shown here is derived from an EMBL/GenBank/DDBJ whole genome shotgun (WGS) entry which is preliminary data.</text>
</comment>
<evidence type="ECO:0000313" key="5">
    <source>
        <dbReference type="EMBL" id="KAI1903006.1"/>
    </source>
</evidence>
<evidence type="ECO:0000256" key="1">
    <source>
        <dbReference type="ARBA" id="ARBA00022999"/>
    </source>
</evidence>
<dbReference type="InterPro" id="IPR013761">
    <property type="entry name" value="SAM/pointed_sf"/>
</dbReference>
<dbReference type="GO" id="GO:0005737">
    <property type="term" value="C:cytoplasm"/>
    <property type="evidence" value="ECO:0007669"/>
    <property type="project" value="UniProtKB-ARBA"/>
</dbReference>
<dbReference type="AlphaFoldDB" id="A0A8T3E412"/>
<dbReference type="InterPro" id="IPR036860">
    <property type="entry name" value="SH2_dom_sf"/>
</dbReference>
<dbReference type="Gene3D" id="3.30.505.10">
    <property type="entry name" value="SH2 domain"/>
    <property type="match status" value="1"/>
</dbReference>
<feature type="compositionally biased region" description="Acidic residues" evidence="3">
    <location>
        <begin position="101"/>
        <end position="126"/>
    </location>
</feature>
<dbReference type="InterPro" id="IPR051751">
    <property type="entry name" value="Immunoreceptor_sig_adapters"/>
</dbReference>
<dbReference type="SUPFAM" id="SSF47769">
    <property type="entry name" value="SAM/Pointed domain"/>
    <property type="match status" value="1"/>
</dbReference>
<name>A0A8T3E412_9TELE</name>
<feature type="compositionally biased region" description="Polar residues" evidence="3">
    <location>
        <begin position="341"/>
        <end position="354"/>
    </location>
</feature>
<evidence type="ECO:0000313" key="6">
    <source>
        <dbReference type="Proteomes" id="UP000829720"/>
    </source>
</evidence>
<dbReference type="FunFam" id="3.30.505.10:FF:000016">
    <property type="entry name" value="B-cell linker protein isoform 2"/>
    <property type="match status" value="1"/>
</dbReference>
<evidence type="ECO:0000256" key="2">
    <source>
        <dbReference type="PROSITE-ProRule" id="PRU00191"/>
    </source>
</evidence>
<evidence type="ECO:0000256" key="3">
    <source>
        <dbReference type="SAM" id="MobiDB-lite"/>
    </source>
</evidence>
<dbReference type="EMBL" id="JAERUA010000002">
    <property type="protein sequence ID" value="KAI1903006.1"/>
    <property type="molecule type" value="Genomic_DNA"/>
</dbReference>
<dbReference type="PRINTS" id="PR00401">
    <property type="entry name" value="SH2DOMAIN"/>
</dbReference>
<keyword evidence="6" id="KW-1185">Reference proteome</keyword>
<dbReference type="Proteomes" id="UP000829720">
    <property type="component" value="Unassembled WGS sequence"/>
</dbReference>
<dbReference type="Gene3D" id="1.10.150.50">
    <property type="entry name" value="Transcription Factor, Ets-1"/>
    <property type="match status" value="1"/>
</dbReference>
<dbReference type="PROSITE" id="PS50001">
    <property type="entry name" value="SH2"/>
    <property type="match status" value="1"/>
</dbReference>
<proteinExistence type="predicted"/>
<feature type="compositionally biased region" description="Pro residues" evidence="3">
    <location>
        <begin position="214"/>
        <end position="223"/>
    </location>
</feature>
<protein>
    <recommendedName>
        <fullName evidence="4">SH2 domain-containing protein</fullName>
    </recommendedName>
</protein>
<feature type="compositionally biased region" description="Low complexity" evidence="3">
    <location>
        <begin position="376"/>
        <end position="387"/>
    </location>
</feature>
<reference evidence="5" key="1">
    <citation type="submission" date="2021-01" db="EMBL/GenBank/DDBJ databases">
        <authorList>
            <person name="Zahm M."/>
            <person name="Roques C."/>
            <person name="Cabau C."/>
            <person name="Klopp C."/>
            <person name="Donnadieu C."/>
            <person name="Jouanno E."/>
            <person name="Lampietro C."/>
            <person name="Louis A."/>
            <person name="Herpin A."/>
            <person name="Echchiki A."/>
            <person name="Berthelot C."/>
            <person name="Parey E."/>
            <person name="Roest-Crollius H."/>
            <person name="Braasch I."/>
            <person name="Postlethwait J."/>
            <person name="Bobe J."/>
            <person name="Montfort J."/>
            <person name="Bouchez O."/>
            <person name="Begum T."/>
            <person name="Mejri S."/>
            <person name="Adams A."/>
            <person name="Chen W.-J."/>
            <person name="Guiguen Y."/>
        </authorList>
    </citation>
    <scope>NUCLEOTIDE SEQUENCE</scope>
    <source>
        <tissue evidence="5">Blood</tissue>
    </source>
</reference>
<dbReference type="OrthoDB" id="9934029at2759"/>
<feature type="compositionally biased region" description="Basic and acidic residues" evidence="3">
    <location>
        <begin position="245"/>
        <end position="256"/>
    </location>
</feature>
<feature type="domain" description="SH2" evidence="4">
    <location>
        <begin position="430"/>
        <end position="542"/>
    </location>
</feature>
<sequence>MSFDGVPSKAEVMSWSAPHLADYLRKMDLGGCDKVIMKCSMNGPRFLNMSDNDLQKFPKIHAPLISKICQEINRKEEKRGFFQKKSTAHKYPEPAAVPEDVGWDSEEFDQSDDDYESPDAEDDEGSGGDYESPTEGDLNAAEGDSDNDYEPPPSEPPDELPRAICPAKPLGDSDYIDNNRNRGVSVKASSSQPPVPPQRPGPGPPLPTSIRPSLPQPPPPRPEQSPQRPFKLPNKPACPPAPQVDRTKKPTLERRPPCIPNIPERESPVPERKPLDLGDRSTPPRRPPVGEKPPETQRLPKPPIPGPVSRSASSVGRHTVNSRPFSQDHRNDYSDDGPSTGAFNSNTFPLNSRSLPPRPGHHGTPFHPESLPPGIPSSSSLPSRLQPGVVVQRSNSRNQADRCPRPPPQPQRAPILDPDPDDEQDLDRQWYVGQVTRSQAEGSLRRINQDGTFLVRDSSKRSSTQPYTLMVLYQGKVYNIQIRYNSELDQFLLGTGFKSRENFPGVRGIIEHHMNMPLLLIDAKDRDSRAGQQRQCLLTYPAGY</sequence>
<dbReference type="SUPFAM" id="SSF55550">
    <property type="entry name" value="SH2 domain"/>
    <property type="match status" value="1"/>
</dbReference>
<accession>A0A8T3E412</accession>